<evidence type="ECO:0000313" key="3">
    <source>
        <dbReference type="EMBL" id="KJA20569.1"/>
    </source>
</evidence>
<organism evidence="3 4">
    <name type="scientific">Hypholoma sublateritium (strain FD-334 SS-4)</name>
    <dbReference type="NCBI Taxonomy" id="945553"/>
    <lineage>
        <taxon>Eukaryota</taxon>
        <taxon>Fungi</taxon>
        <taxon>Dikarya</taxon>
        <taxon>Basidiomycota</taxon>
        <taxon>Agaricomycotina</taxon>
        <taxon>Agaricomycetes</taxon>
        <taxon>Agaricomycetidae</taxon>
        <taxon>Agaricales</taxon>
        <taxon>Agaricineae</taxon>
        <taxon>Strophariaceae</taxon>
        <taxon>Hypholoma</taxon>
    </lineage>
</organism>
<feature type="transmembrane region" description="Helical" evidence="1">
    <location>
        <begin position="89"/>
        <end position="111"/>
    </location>
</feature>
<keyword evidence="1" id="KW-1133">Transmembrane helix</keyword>
<feature type="domain" description="DUF6534" evidence="2">
    <location>
        <begin position="134"/>
        <end position="215"/>
    </location>
</feature>
<keyword evidence="4" id="KW-1185">Reference proteome</keyword>
<keyword evidence="1" id="KW-0472">Membrane</keyword>
<sequence length="246" mass="27416">MAKYLSSFSLDPWQLKVFVALIWALDLAHTIVVAIATYTALIVHDNDAVDANSPTSFLIAISGVASVLITSLTQCYFSFRLYRLSGSKTISSLSAVLAVSRIFLYSAQLIARFVWNGGESRTWIWSIFTCKTISILCDFLVAGSISIILLRRRKAILLRPSEIVNRIMIIAIEANMFTCAVMIVSTTAYSTTETVSLGVSLVTCKLFFSTFMMSLFWGRKLAKMEVPIPDIRVDMEEQYRPSFISG</sequence>
<dbReference type="PANTHER" id="PTHR40465">
    <property type="entry name" value="CHROMOSOME 1, WHOLE GENOME SHOTGUN SEQUENCE"/>
    <property type="match status" value="1"/>
</dbReference>
<feature type="transmembrane region" description="Helical" evidence="1">
    <location>
        <begin position="195"/>
        <end position="217"/>
    </location>
</feature>
<dbReference type="InterPro" id="IPR045339">
    <property type="entry name" value="DUF6534"/>
</dbReference>
<feature type="transmembrane region" description="Helical" evidence="1">
    <location>
        <begin position="55"/>
        <end position="77"/>
    </location>
</feature>
<proteinExistence type="predicted"/>
<dbReference type="PANTHER" id="PTHR40465:SF1">
    <property type="entry name" value="DUF6534 DOMAIN-CONTAINING PROTEIN"/>
    <property type="match status" value="1"/>
</dbReference>
<protein>
    <recommendedName>
        <fullName evidence="2">DUF6534 domain-containing protein</fullName>
    </recommendedName>
</protein>
<name>A0A0D2NP42_HYPSF</name>
<dbReference type="STRING" id="945553.A0A0D2NP42"/>
<evidence type="ECO:0000313" key="4">
    <source>
        <dbReference type="Proteomes" id="UP000054270"/>
    </source>
</evidence>
<dbReference type="AlphaFoldDB" id="A0A0D2NP42"/>
<dbReference type="Proteomes" id="UP000054270">
    <property type="component" value="Unassembled WGS sequence"/>
</dbReference>
<gene>
    <name evidence="3" type="ORF">HYPSUDRAFT_43080</name>
</gene>
<keyword evidence="1" id="KW-0812">Transmembrane</keyword>
<feature type="transmembrane region" description="Helical" evidence="1">
    <location>
        <begin position="123"/>
        <end position="151"/>
    </location>
</feature>
<feature type="transmembrane region" description="Helical" evidence="1">
    <location>
        <begin position="21"/>
        <end position="43"/>
    </location>
</feature>
<evidence type="ECO:0000256" key="1">
    <source>
        <dbReference type="SAM" id="Phobius"/>
    </source>
</evidence>
<dbReference type="Pfam" id="PF20152">
    <property type="entry name" value="DUF6534"/>
    <property type="match status" value="1"/>
</dbReference>
<dbReference type="EMBL" id="KN817566">
    <property type="protein sequence ID" value="KJA20569.1"/>
    <property type="molecule type" value="Genomic_DNA"/>
</dbReference>
<dbReference type="OrthoDB" id="3047439at2759"/>
<accession>A0A0D2NP42</accession>
<evidence type="ECO:0000259" key="2">
    <source>
        <dbReference type="Pfam" id="PF20152"/>
    </source>
</evidence>
<reference evidence="4" key="1">
    <citation type="submission" date="2014-04" db="EMBL/GenBank/DDBJ databases">
        <title>Evolutionary Origins and Diversification of the Mycorrhizal Mutualists.</title>
        <authorList>
            <consortium name="DOE Joint Genome Institute"/>
            <consortium name="Mycorrhizal Genomics Consortium"/>
            <person name="Kohler A."/>
            <person name="Kuo A."/>
            <person name="Nagy L.G."/>
            <person name="Floudas D."/>
            <person name="Copeland A."/>
            <person name="Barry K.W."/>
            <person name="Cichocki N."/>
            <person name="Veneault-Fourrey C."/>
            <person name="LaButti K."/>
            <person name="Lindquist E.A."/>
            <person name="Lipzen A."/>
            <person name="Lundell T."/>
            <person name="Morin E."/>
            <person name="Murat C."/>
            <person name="Riley R."/>
            <person name="Ohm R."/>
            <person name="Sun H."/>
            <person name="Tunlid A."/>
            <person name="Henrissat B."/>
            <person name="Grigoriev I.V."/>
            <person name="Hibbett D.S."/>
            <person name="Martin F."/>
        </authorList>
    </citation>
    <scope>NUCLEOTIDE SEQUENCE [LARGE SCALE GENOMIC DNA]</scope>
    <source>
        <strain evidence="4">FD-334 SS-4</strain>
    </source>
</reference>
<feature type="transmembrane region" description="Helical" evidence="1">
    <location>
        <begin position="163"/>
        <end position="189"/>
    </location>
</feature>